<proteinExistence type="predicted"/>
<keyword evidence="4" id="KW-1185">Reference proteome</keyword>
<feature type="chain" id="PRO_5035475807" evidence="2">
    <location>
        <begin position="30"/>
        <end position="81"/>
    </location>
</feature>
<accession>A0A8K0MM29</accession>
<protein>
    <submittedName>
        <fullName evidence="3">Uncharacterized protein</fullName>
    </submittedName>
</protein>
<evidence type="ECO:0000313" key="3">
    <source>
        <dbReference type="EMBL" id="KAF3451024.1"/>
    </source>
</evidence>
<sequence length="81" mass="8801">MNFQKTTFTLLMILGMLVCMLNHDEGVEASRVLSLSQSRQSSIFNKPKNSELALRLLSLDNSGPSPRGAGHDESPDASPGR</sequence>
<evidence type="ECO:0000256" key="2">
    <source>
        <dbReference type="SAM" id="SignalP"/>
    </source>
</evidence>
<dbReference type="AlphaFoldDB" id="A0A8K0MM29"/>
<name>A0A8K0MM29_9ROSA</name>
<evidence type="ECO:0000256" key="1">
    <source>
        <dbReference type="SAM" id="MobiDB-lite"/>
    </source>
</evidence>
<gene>
    <name evidence="3" type="ORF">FNV43_RR07113</name>
</gene>
<dbReference type="Proteomes" id="UP000796880">
    <property type="component" value="Unassembled WGS sequence"/>
</dbReference>
<keyword evidence="2" id="KW-0732">Signal</keyword>
<reference evidence="3" key="1">
    <citation type="submission" date="2020-03" db="EMBL/GenBank/DDBJ databases">
        <title>A high-quality chromosome-level genome assembly of a woody plant with both climbing and erect habits, Rhamnella rubrinervis.</title>
        <authorList>
            <person name="Lu Z."/>
            <person name="Yang Y."/>
            <person name="Zhu X."/>
            <person name="Sun Y."/>
        </authorList>
    </citation>
    <scope>NUCLEOTIDE SEQUENCE</scope>
    <source>
        <strain evidence="3">BYM</strain>
        <tissue evidence="3">Leaf</tissue>
    </source>
</reference>
<dbReference type="EMBL" id="VOIH02000003">
    <property type="protein sequence ID" value="KAF3451024.1"/>
    <property type="molecule type" value="Genomic_DNA"/>
</dbReference>
<feature type="region of interest" description="Disordered" evidence="1">
    <location>
        <begin position="58"/>
        <end position="81"/>
    </location>
</feature>
<organism evidence="3 4">
    <name type="scientific">Rhamnella rubrinervis</name>
    <dbReference type="NCBI Taxonomy" id="2594499"/>
    <lineage>
        <taxon>Eukaryota</taxon>
        <taxon>Viridiplantae</taxon>
        <taxon>Streptophyta</taxon>
        <taxon>Embryophyta</taxon>
        <taxon>Tracheophyta</taxon>
        <taxon>Spermatophyta</taxon>
        <taxon>Magnoliopsida</taxon>
        <taxon>eudicotyledons</taxon>
        <taxon>Gunneridae</taxon>
        <taxon>Pentapetalae</taxon>
        <taxon>rosids</taxon>
        <taxon>fabids</taxon>
        <taxon>Rosales</taxon>
        <taxon>Rhamnaceae</taxon>
        <taxon>rhamnoid group</taxon>
        <taxon>Rhamneae</taxon>
        <taxon>Rhamnella</taxon>
    </lineage>
</organism>
<evidence type="ECO:0000313" key="4">
    <source>
        <dbReference type="Proteomes" id="UP000796880"/>
    </source>
</evidence>
<comment type="caution">
    <text evidence="3">The sequence shown here is derived from an EMBL/GenBank/DDBJ whole genome shotgun (WGS) entry which is preliminary data.</text>
</comment>
<feature type="signal peptide" evidence="2">
    <location>
        <begin position="1"/>
        <end position="29"/>
    </location>
</feature>